<dbReference type="Proteomes" id="UP001642409">
    <property type="component" value="Unassembled WGS sequence"/>
</dbReference>
<sequence>MQCGCLVLRCMLIFDCWQQGNARPQKEKDRHRRRDHVHLFNKFLQPLILSILRAVSTSNVMEASSVQMISFEQSQPKDDQNSIYTIIDDQNDYKFNRQSTIDNHADIEQKYCFYQKQWREEVGVVIQFLVVYNLQTTKNQITCTTSSPLNKVYKF</sequence>
<dbReference type="AlphaFoldDB" id="A0AA86NUS9"/>
<evidence type="ECO:0000313" key="6">
    <source>
        <dbReference type="Proteomes" id="UP001642409"/>
    </source>
</evidence>
<evidence type="ECO:0000313" key="5">
    <source>
        <dbReference type="EMBL" id="CAL6072823.1"/>
    </source>
</evidence>
<name>A0AA86NUS9_9EUKA</name>
<evidence type="ECO:0000313" key="3">
    <source>
        <dbReference type="EMBL" id="CAI9966751.1"/>
    </source>
</evidence>
<keyword evidence="1" id="KW-0732">Signal</keyword>
<accession>A0AA86NUS9</accession>
<reference evidence="4 6" key="2">
    <citation type="submission" date="2024-07" db="EMBL/GenBank/DDBJ databases">
        <authorList>
            <person name="Akdeniz Z."/>
        </authorList>
    </citation>
    <scope>NUCLEOTIDE SEQUENCE [LARGE SCALE GENOMIC DNA]</scope>
</reference>
<dbReference type="EMBL" id="CAXDID020000297">
    <property type="protein sequence ID" value="CAL6072823.1"/>
    <property type="molecule type" value="Genomic_DNA"/>
</dbReference>
<evidence type="ECO:0000313" key="4">
    <source>
        <dbReference type="EMBL" id="CAL6035131.1"/>
    </source>
</evidence>
<dbReference type="EMBL" id="CATOUU010001009">
    <property type="protein sequence ID" value="CAI9966751.1"/>
    <property type="molecule type" value="Genomic_DNA"/>
</dbReference>
<evidence type="ECO:0000256" key="1">
    <source>
        <dbReference type="SAM" id="SignalP"/>
    </source>
</evidence>
<keyword evidence="6" id="KW-1185">Reference proteome</keyword>
<organism evidence="2">
    <name type="scientific">Hexamita inflata</name>
    <dbReference type="NCBI Taxonomy" id="28002"/>
    <lineage>
        <taxon>Eukaryota</taxon>
        <taxon>Metamonada</taxon>
        <taxon>Diplomonadida</taxon>
        <taxon>Hexamitidae</taxon>
        <taxon>Hexamitinae</taxon>
        <taxon>Hexamita</taxon>
    </lineage>
</organism>
<proteinExistence type="predicted"/>
<gene>
    <name evidence="2" type="ORF">HINF_LOCUS13252</name>
    <name evidence="4" type="ORF">HINF_LOCUS35782</name>
    <name evidence="3" type="ORF">HINF_LOCUS54396</name>
    <name evidence="5" type="ORF">HINF_LOCUS55809</name>
</gene>
<comment type="caution">
    <text evidence="2">The sequence shown here is derived from an EMBL/GenBank/DDBJ whole genome shotgun (WGS) entry which is preliminary data.</text>
</comment>
<protein>
    <submittedName>
        <fullName evidence="4">Hypothetical_protein</fullName>
    </submittedName>
</protein>
<reference evidence="2" key="1">
    <citation type="submission" date="2023-06" db="EMBL/GenBank/DDBJ databases">
        <authorList>
            <person name="Kurt Z."/>
        </authorList>
    </citation>
    <scope>NUCLEOTIDE SEQUENCE</scope>
</reference>
<dbReference type="EMBL" id="CATOUU010000343">
    <property type="protein sequence ID" value="CAI9925607.1"/>
    <property type="molecule type" value="Genomic_DNA"/>
</dbReference>
<feature type="signal peptide" evidence="1">
    <location>
        <begin position="1"/>
        <end position="22"/>
    </location>
</feature>
<feature type="chain" id="PRO_5044704987" evidence="1">
    <location>
        <begin position="23"/>
        <end position="155"/>
    </location>
</feature>
<evidence type="ECO:0000313" key="2">
    <source>
        <dbReference type="EMBL" id="CAI9925607.1"/>
    </source>
</evidence>
<dbReference type="EMBL" id="CAXDID020000130">
    <property type="protein sequence ID" value="CAL6035131.1"/>
    <property type="molecule type" value="Genomic_DNA"/>
</dbReference>